<sequence>MPKVFISYSHDSQELEEKVKNLADILIQYGVNTEIDQYTTNPVQGWPQYMLENILSSDYILCVCTENYKKRFENEEKIGVGLGAKFEGKYITQILYADEYNKKVIPILFAADDPIPLALQPYTHYKLYQNLEFEKLYRYVTRQPLLHKPELGNILSLDDNNAALLSNIKFGNNIELKKN</sequence>
<proteinExistence type="predicted"/>
<dbReference type="InterPro" id="IPR000157">
    <property type="entry name" value="TIR_dom"/>
</dbReference>
<name>A0ABR8PPF2_9CLOT</name>
<dbReference type="InterPro" id="IPR013568">
    <property type="entry name" value="SEFIR_dom"/>
</dbReference>
<dbReference type="SUPFAM" id="SSF52200">
    <property type="entry name" value="Toll/Interleukin receptor TIR domain"/>
    <property type="match status" value="1"/>
</dbReference>
<keyword evidence="4" id="KW-1185">Reference proteome</keyword>
<dbReference type="PROSITE" id="PS50104">
    <property type="entry name" value="TIR"/>
    <property type="match status" value="1"/>
</dbReference>
<dbReference type="Gene3D" id="3.40.50.10140">
    <property type="entry name" value="Toll/interleukin-1 receptor homology (TIR) domain"/>
    <property type="match status" value="1"/>
</dbReference>
<organism evidence="3 4">
    <name type="scientific">Clostridium cibarium</name>
    <dbReference type="NCBI Taxonomy" id="2762247"/>
    <lineage>
        <taxon>Bacteria</taxon>
        <taxon>Bacillati</taxon>
        <taxon>Bacillota</taxon>
        <taxon>Clostridia</taxon>
        <taxon>Eubacteriales</taxon>
        <taxon>Clostridiaceae</taxon>
        <taxon>Clostridium</taxon>
    </lineage>
</organism>
<evidence type="ECO:0000313" key="3">
    <source>
        <dbReference type="EMBL" id="MBD7910036.1"/>
    </source>
</evidence>
<reference evidence="3 4" key="1">
    <citation type="submission" date="2020-08" db="EMBL/GenBank/DDBJ databases">
        <title>A Genomic Blueprint of the Chicken Gut Microbiome.</title>
        <authorList>
            <person name="Gilroy R."/>
            <person name="Ravi A."/>
            <person name="Getino M."/>
            <person name="Pursley I."/>
            <person name="Horton D.L."/>
            <person name="Alikhan N.-F."/>
            <person name="Baker D."/>
            <person name="Gharbi K."/>
            <person name="Hall N."/>
            <person name="Watson M."/>
            <person name="Adriaenssens E.M."/>
            <person name="Foster-Nyarko E."/>
            <person name="Jarju S."/>
            <person name="Secka A."/>
            <person name="Antonio M."/>
            <person name="Oren A."/>
            <person name="Chaudhuri R."/>
            <person name="La Ragione R.M."/>
            <person name="Hildebrand F."/>
            <person name="Pallen M.J."/>
        </authorList>
    </citation>
    <scope>NUCLEOTIDE SEQUENCE [LARGE SCALE GENOMIC DNA]</scope>
    <source>
        <strain evidence="3 4">Sa3CVN1</strain>
    </source>
</reference>
<keyword evidence="3" id="KW-0675">Receptor</keyword>
<feature type="domain" description="SEFIR" evidence="2">
    <location>
        <begin position="1"/>
        <end position="136"/>
    </location>
</feature>
<evidence type="ECO:0000313" key="4">
    <source>
        <dbReference type="Proteomes" id="UP000627781"/>
    </source>
</evidence>
<dbReference type="InterPro" id="IPR035897">
    <property type="entry name" value="Toll_tir_struct_dom_sf"/>
</dbReference>
<dbReference type="RefSeq" id="WP_191767539.1">
    <property type="nucleotide sequence ID" value="NZ_JACSRA010000002.1"/>
</dbReference>
<accession>A0ABR8PPF2</accession>
<dbReference type="Pfam" id="PF08357">
    <property type="entry name" value="SEFIR"/>
    <property type="match status" value="1"/>
</dbReference>
<dbReference type="EMBL" id="JACSRA010000002">
    <property type="protein sequence ID" value="MBD7910036.1"/>
    <property type="molecule type" value="Genomic_DNA"/>
</dbReference>
<evidence type="ECO:0000259" key="2">
    <source>
        <dbReference type="PROSITE" id="PS51534"/>
    </source>
</evidence>
<evidence type="ECO:0000259" key="1">
    <source>
        <dbReference type="PROSITE" id="PS50104"/>
    </source>
</evidence>
<protein>
    <submittedName>
        <fullName evidence="3">Toll/interleukin-1 receptor domain-containing protein</fullName>
    </submittedName>
</protein>
<dbReference type="Proteomes" id="UP000627781">
    <property type="component" value="Unassembled WGS sequence"/>
</dbReference>
<comment type="caution">
    <text evidence="3">The sequence shown here is derived from an EMBL/GenBank/DDBJ whole genome shotgun (WGS) entry which is preliminary data.</text>
</comment>
<gene>
    <name evidence="3" type="ORF">H9661_01590</name>
</gene>
<feature type="domain" description="TIR" evidence="1">
    <location>
        <begin position="1"/>
        <end position="141"/>
    </location>
</feature>
<dbReference type="PROSITE" id="PS51534">
    <property type="entry name" value="SEFIR"/>
    <property type="match status" value="1"/>
</dbReference>